<keyword evidence="2" id="KW-1185">Reference proteome</keyword>
<dbReference type="AlphaFoldDB" id="A0A2V5I6Q3"/>
<evidence type="ECO:0000313" key="2">
    <source>
        <dbReference type="Proteomes" id="UP000249829"/>
    </source>
</evidence>
<protein>
    <submittedName>
        <fullName evidence="1">Uncharacterized protein</fullName>
    </submittedName>
</protein>
<accession>A0A2V5I6Q3</accession>
<name>A0A2V5I6Q3_ASPV1</name>
<dbReference type="EMBL" id="KZ825103">
    <property type="protein sequence ID" value="PYI24190.1"/>
    <property type="molecule type" value="Genomic_DNA"/>
</dbReference>
<evidence type="ECO:0000313" key="1">
    <source>
        <dbReference type="EMBL" id="PYI24190.1"/>
    </source>
</evidence>
<sequence>MAGYVDHSGFSRVRTGVDDLGVGMKPSFFCRVCVWPVCACCNQGVHGHAGHILEYRSDAIYIHIKRSTDSACNPDACRSKRPRTMRGWSHDMLQCSPVHLDFVSFTQITPDNQLTLPWGHVEQYRAHSGHVIRGDSLGQLTTPRSSLVHQPTIQNLGNCSISPIPESSNCLRAAYAHGSAAWDQTYIQTWNT</sequence>
<reference evidence="1 2" key="1">
    <citation type="submission" date="2018-02" db="EMBL/GenBank/DDBJ databases">
        <title>The genomes of Aspergillus section Nigri reveals drivers in fungal speciation.</title>
        <authorList>
            <consortium name="DOE Joint Genome Institute"/>
            <person name="Vesth T.C."/>
            <person name="Nybo J."/>
            <person name="Theobald S."/>
            <person name="Brandl J."/>
            <person name="Frisvad J.C."/>
            <person name="Nielsen K.F."/>
            <person name="Lyhne E.K."/>
            <person name="Kogle M.E."/>
            <person name="Kuo A."/>
            <person name="Riley R."/>
            <person name="Clum A."/>
            <person name="Nolan M."/>
            <person name="Lipzen A."/>
            <person name="Salamov A."/>
            <person name="Henrissat B."/>
            <person name="Wiebenga A."/>
            <person name="De vries R.P."/>
            <person name="Grigoriev I.V."/>
            <person name="Mortensen U.H."/>
            <person name="Andersen M.R."/>
            <person name="Baker S.E."/>
        </authorList>
    </citation>
    <scope>NUCLEOTIDE SEQUENCE [LARGE SCALE GENOMIC DNA]</scope>
    <source>
        <strain evidence="1 2">CBS 115571</strain>
    </source>
</reference>
<proteinExistence type="predicted"/>
<gene>
    <name evidence="1" type="ORF">BO99DRAFT_128874</name>
</gene>
<dbReference type="Proteomes" id="UP000249829">
    <property type="component" value="Unassembled WGS sequence"/>
</dbReference>
<organism evidence="1 2">
    <name type="scientific">Aspergillus violaceofuscus (strain CBS 115571)</name>
    <dbReference type="NCBI Taxonomy" id="1450538"/>
    <lineage>
        <taxon>Eukaryota</taxon>
        <taxon>Fungi</taxon>
        <taxon>Dikarya</taxon>
        <taxon>Ascomycota</taxon>
        <taxon>Pezizomycotina</taxon>
        <taxon>Eurotiomycetes</taxon>
        <taxon>Eurotiomycetidae</taxon>
        <taxon>Eurotiales</taxon>
        <taxon>Aspergillaceae</taxon>
        <taxon>Aspergillus</taxon>
    </lineage>
</organism>